<dbReference type="EMBL" id="CM016560">
    <property type="protein sequence ID" value="TKV91487.1"/>
    <property type="molecule type" value="Genomic_DNA"/>
</dbReference>
<evidence type="ECO:0000313" key="3">
    <source>
        <dbReference type="Proteomes" id="UP000298652"/>
    </source>
</evidence>
<organism evidence="2 3">
    <name type="scientific">Setaria viridis</name>
    <name type="common">Green bristlegrass</name>
    <name type="synonym">Setaria italica subsp. viridis</name>
    <dbReference type="NCBI Taxonomy" id="4556"/>
    <lineage>
        <taxon>Eukaryota</taxon>
        <taxon>Viridiplantae</taxon>
        <taxon>Streptophyta</taxon>
        <taxon>Embryophyta</taxon>
        <taxon>Tracheophyta</taxon>
        <taxon>Spermatophyta</taxon>
        <taxon>Magnoliopsida</taxon>
        <taxon>Liliopsida</taxon>
        <taxon>Poales</taxon>
        <taxon>Poaceae</taxon>
        <taxon>PACMAD clade</taxon>
        <taxon>Panicoideae</taxon>
        <taxon>Panicodae</taxon>
        <taxon>Paniceae</taxon>
        <taxon>Cenchrinae</taxon>
        <taxon>Setaria</taxon>
    </lineage>
</organism>
<accession>A0A4U6SRS3</accession>
<name>A0A4U6SRS3_SETVI</name>
<protein>
    <submittedName>
        <fullName evidence="2">Uncharacterized protein</fullName>
    </submittedName>
</protein>
<dbReference type="Proteomes" id="UP000298652">
    <property type="component" value="Chromosome 9"/>
</dbReference>
<sequence>MRCGVRSPAARDSEGASEGAAVGQGFDGAAVGRSSKGAAAMASRTANPLGQLHGGAIAPAAARSAMDDWAKGKKISFIRKGLLSLYALANPREAFFCDQQRDQRVNSEQ</sequence>
<proteinExistence type="predicted"/>
<keyword evidence="3" id="KW-1185">Reference proteome</keyword>
<dbReference type="Gramene" id="TKV91487">
    <property type="protein sequence ID" value="TKV91487"/>
    <property type="gene ID" value="SEVIR_9G099466v2"/>
</dbReference>
<gene>
    <name evidence="2" type="ORF">SEVIR_9G099466v2</name>
</gene>
<evidence type="ECO:0000256" key="1">
    <source>
        <dbReference type="SAM" id="MobiDB-lite"/>
    </source>
</evidence>
<feature type="region of interest" description="Disordered" evidence="1">
    <location>
        <begin position="1"/>
        <end position="26"/>
    </location>
</feature>
<dbReference type="AlphaFoldDB" id="A0A4U6SRS3"/>
<reference evidence="2" key="1">
    <citation type="submission" date="2019-03" db="EMBL/GenBank/DDBJ databases">
        <title>WGS assembly of Setaria viridis.</title>
        <authorList>
            <person name="Huang P."/>
            <person name="Jenkins J."/>
            <person name="Grimwood J."/>
            <person name="Barry K."/>
            <person name="Healey A."/>
            <person name="Mamidi S."/>
            <person name="Sreedasyam A."/>
            <person name="Shu S."/>
            <person name="Feldman M."/>
            <person name="Wu J."/>
            <person name="Yu Y."/>
            <person name="Chen C."/>
            <person name="Johnson J."/>
            <person name="Rokhsar D."/>
            <person name="Baxter I."/>
            <person name="Schmutz J."/>
            <person name="Brutnell T."/>
            <person name="Kellogg E."/>
        </authorList>
    </citation>
    <scope>NUCLEOTIDE SEQUENCE [LARGE SCALE GENOMIC DNA]</scope>
</reference>
<evidence type="ECO:0000313" key="2">
    <source>
        <dbReference type="EMBL" id="TKV91487.1"/>
    </source>
</evidence>